<dbReference type="GO" id="GO:0005576">
    <property type="term" value="C:extracellular region"/>
    <property type="evidence" value="ECO:0007669"/>
    <property type="project" value="InterPro"/>
</dbReference>
<protein>
    <recommendedName>
        <fullName evidence="4">Mammalian ependymin-related protein 1</fullName>
    </recommendedName>
</protein>
<dbReference type="Pfam" id="PF00811">
    <property type="entry name" value="Ependymin"/>
    <property type="match status" value="1"/>
</dbReference>
<dbReference type="PANTHER" id="PTHR10697:SF1">
    <property type="entry name" value="MAMMALIAN EPENDYMIN-RELATED PROTEIN 1"/>
    <property type="match status" value="1"/>
</dbReference>
<dbReference type="SMART" id="SM00026">
    <property type="entry name" value="EPEND"/>
    <property type="match status" value="1"/>
</dbReference>
<dbReference type="PANTHER" id="PTHR10697">
    <property type="entry name" value="MAMMALIAN EPENDYMIN-RELATED PROTEIN 1"/>
    <property type="match status" value="1"/>
</dbReference>
<dbReference type="GO" id="GO:0005509">
    <property type="term" value="F:calcium ion binding"/>
    <property type="evidence" value="ECO:0007669"/>
    <property type="project" value="InterPro"/>
</dbReference>
<proteinExistence type="predicted"/>
<dbReference type="GO" id="GO:0007160">
    <property type="term" value="P:cell-matrix adhesion"/>
    <property type="evidence" value="ECO:0007669"/>
    <property type="project" value="InterPro"/>
</dbReference>
<comment type="caution">
    <text evidence="2">The sequence shown here is derived from an EMBL/GenBank/DDBJ whole genome shotgun (WGS) entry which is preliminary data.</text>
</comment>
<dbReference type="PRINTS" id="PR00317">
    <property type="entry name" value="EPENDYMIN"/>
</dbReference>
<reference evidence="2 3" key="1">
    <citation type="submission" date="2024-02" db="EMBL/GenBank/DDBJ databases">
        <title>Chromosome-scale genome assembly of the rough periwinkle Littorina saxatilis.</title>
        <authorList>
            <person name="De Jode A."/>
            <person name="Faria R."/>
            <person name="Formenti G."/>
            <person name="Sims Y."/>
            <person name="Smith T.P."/>
            <person name="Tracey A."/>
            <person name="Wood J.M.D."/>
            <person name="Zagrodzka Z.B."/>
            <person name="Johannesson K."/>
            <person name="Butlin R.K."/>
            <person name="Leder E.H."/>
        </authorList>
    </citation>
    <scope>NUCLEOTIDE SEQUENCE [LARGE SCALE GENOMIC DNA]</scope>
    <source>
        <strain evidence="2">Snail1</strain>
        <tissue evidence="2">Muscle</tissue>
    </source>
</reference>
<sequence>MLAAILLFGLAFVAAQQPRPCESPAQWQAKLYRSDYSKNFTEFAKVTYDETNKRVREIEELDFNSDREFYDVLYLHNQGVEYRLGLKSRQCNKTALTRPFRPFGIPPESRYEGEFNLGPVNIPNEHVTVISFFGKFEDGSEYVGTVSSPDCIPVSSGFYANTTGFVHTSFYDVVPGIPDPTVFDIPSECGGPGR</sequence>
<name>A0AAN9BD05_9CAEN</name>
<dbReference type="Proteomes" id="UP001374579">
    <property type="component" value="Unassembled WGS sequence"/>
</dbReference>
<keyword evidence="1" id="KW-0732">Signal</keyword>
<feature type="signal peptide" evidence="1">
    <location>
        <begin position="1"/>
        <end position="15"/>
    </location>
</feature>
<evidence type="ECO:0000256" key="1">
    <source>
        <dbReference type="SAM" id="SignalP"/>
    </source>
</evidence>
<gene>
    <name evidence="2" type="ORF">V1264_018636</name>
</gene>
<evidence type="ECO:0000313" key="2">
    <source>
        <dbReference type="EMBL" id="KAK7103811.1"/>
    </source>
</evidence>
<keyword evidence="3" id="KW-1185">Reference proteome</keyword>
<dbReference type="AlphaFoldDB" id="A0AAN9BD05"/>
<feature type="chain" id="PRO_5042850323" description="Mammalian ependymin-related protein 1" evidence="1">
    <location>
        <begin position="16"/>
        <end position="194"/>
    </location>
</feature>
<evidence type="ECO:0000313" key="3">
    <source>
        <dbReference type="Proteomes" id="UP001374579"/>
    </source>
</evidence>
<accession>A0AAN9BD05</accession>
<dbReference type="InterPro" id="IPR001299">
    <property type="entry name" value="Ependymin"/>
</dbReference>
<dbReference type="GO" id="GO:0005764">
    <property type="term" value="C:lysosome"/>
    <property type="evidence" value="ECO:0007669"/>
    <property type="project" value="TreeGrafter"/>
</dbReference>
<organism evidence="2 3">
    <name type="scientific">Littorina saxatilis</name>
    <dbReference type="NCBI Taxonomy" id="31220"/>
    <lineage>
        <taxon>Eukaryota</taxon>
        <taxon>Metazoa</taxon>
        <taxon>Spiralia</taxon>
        <taxon>Lophotrochozoa</taxon>
        <taxon>Mollusca</taxon>
        <taxon>Gastropoda</taxon>
        <taxon>Caenogastropoda</taxon>
        <taxon>Littorinimorpha</taxon>
        <taxon>Littorinoidea</taxon>
        <taxon>Littorinidae</taxon>
        <taxon>Littorina</taxon>
    </lineage>
</organism>
<evidence type="ECO:0008006" key="4">
    <source>
        <dbReference type="Google" id="ProtNLM"/>
    </source>
</evidence>
<dbReference type="EMBL" id="JBAMIC010000008">
    <property type="protein sequence ID" value="KAK7103811.1"/>
    <property type="molecule type" value="Genomic_DNA"/>
</dbReference>